<keyword evidence="3" id="KW-1185">Reference proteome</keyword>
<accession>D8LDK0</accession>
<protein>
    <submittedName>
        <fullName evidence="2">Uncharacterized protein</fullName>
    </submittedName>
</protein>
<dbReference type="EMBL" id="FN649735">
    <property type="protein sequence ID" value="CBN74073.1"/>
    <property type="molecule type" value="Genomic_DNA"/>
</dbReference>
<organism evidence="2 3">
    <name type="scientific">Ectocarpus siliculosus</name>
    <name type="common">Brown alga</name>
    <name type="synonym">Conferva siliculosa</name>
    <dbReference type="NCBI Taxonomy" id="2880"/>
    <lineage>
        <taxon>Eukaryota</taxon>
        <taxon>Sar</taxon>
        <taxon>Stramenopiles</taxon>
        <taxon>Ochrophyta</taxon>
        <taxon>PX clade</taxon>
        <taxon>Phaeophyceae</taxon>
        <taxon>Ectocarpales</taxon>
        <taxon>Ectocarpaceae</taxon>
        <taxon>Ectocarpus</taxon>
    </lineage>
</organism>
<dbReference type="AlphaFoldDB" id="D8LDK0"/>
<evidence type="ECO:0000313" key="3">
    <source>
        <dbReference type="Proteomes" id="UP000002630"/>
    </source>
</evidence>
<dbReference type="EMBL" id="FN647877">
    <property type="protein sequence ID" value="CBN74073.1"/>
    <property type="molecule type" value="Genomic_DNA"/>
</dbReference>
<dbReference type="Proteomes" id="UP000002630">
    <property type="component" value="Linkage Group LG10"/>
</dbReference>
<feature type="compositionally biased region" description="Polar residues" evidence="1">
    <location>
        <begin position="1"/>
        <end position="11"/>
    </location>
</feature>
<sequence>MADDTNLSQPLPRSPRTEAVSTGQDSPHGWAGLGSQRQVSQMQPLLMSSAGMSQLQGRTLVGGAANVGSLGWSSMSNTTGLPSLSPLSSAPSQASGGPSSPQQRQSQHLAIGQAPGASPRPQSTSLGSESHERQEQGMVYDI</sequence>
<feature type="region of interest" description="Disordered" evidence="1">
    <location>
        <begin position="64"/>
        <end position="142"/>
    </location>
</feature>
<dbReference type="InParanoid" id="D8LDK0"/>
<evidence type="ECO:0000256" key="1">
    <source>
        <dbReference type="SAM" id="MobiDB-lite"/>
    </source>
</evidence>
<proteinExistence type="predicted"/>
<dbReference type="OrthoDB" id="10367750at2759"/>
<feature type="region of interest" description="Disordered" evidence="1">
    <location>
        <begin position="1"/>
        <end position="45"/>
    </location>
</feature>
<gene>
    <name evidence="2" type="ORF">Esi_0012_0131</name>
</gene>
<name>D8LDK0_ECTSI</name>
<reference evidence="2 3" key="1">
    <citation type="journal article" date="2010" name="Nature">
        <title>The Ectocarpus genome and the independent evolution of multicellularity in brown algae.</title>
        <authorList>
            <person name="Cock J.M."/>
            <person name="Sterck L."/>
            <person name="Rouze P."/>
            <person name="Scornet D."/>
            <person name="Allen A.E."/>
            <person name="Amoutzias G."/>
            <person name="Anthouard V."/>
            <person name="Artiguenave F."/>
            <person name="Aury J.M."/>
            <person name="Badger J.H."/>
            <person name="Beszteri B."/>
            <person name="Billiau K."/>
            <person name="Bonnet E."/>
            <person name="Bothwell J.H."/>
            <person name="Bowler C."/>
            <person name="Boyen C."/>
            <person name="Brownlee C."/>
            <person name="Carrano C.J."/>
            <person name="Charrier B."/>
            <person name="Cho G.Y."/>
            <person name="Coelho S.M."/>
            <person name="Collen J."/>
            <person name="Corre E."/>
            <person name="Da Silva C."/>
            <person name="Delage L."/>
            <person name="Delaroque N."/>
            <person name="Dittami S.M."/>
            <person name="Doulbeau S."/>
            <person name="Elias M."/>
            <person name="Farnham G."/>
            <person name="Gachon C.M."/>
            <person name="Gschloessl B."/>
            <person name="Heesch S."/>
            <person name="Jabbari K."/>
            <person name="Jubin C."/>
            <person name="Kawai H."/>
            <person name="Kimura K."/>
            <person name="Kloareg B."/>
            <person name="Kupper F.C."/>
            <person name="Lang D."/>
            <person name="Le Bail A."/>
            <person name="Leblanc C."/>
            <person name="Lerouge P."/>
            <person name="Lohr M."/>
            <person name="Lopez P.J."/>
            <person name="Martens C."/>
            <person name="Maumus F."/>
            <person name="Michel G."/>
            <person name="Miranda-Saavedra D."/>
            <person name="Morales J."/>
            <person name="Moreau H."/>
            <person name="Motomura T."/>
            <person name="Nagasato C."/>
            <person name="Napoli C.A."/>
            <person name="Nelson D.R."/>
            <person name="Nyvall-Collen P."/>
            <person name="Peters A.F."/>
            <person name="Pommier C."/>
            <person name="Potin P."/>
            <person name="Poulain J."/>
            <person name="Quesneville H."/>
            <person name="Read B."/>
            <person name="Rensing S.A."/>
            <person name="Ritter A."/>
            <person name="Rousvoal S."/>
            <person name="Samanta M."/>
            <person name="Samson G."/>
            <person name="Schroeder D.C."/>
            <person name="Segurens B."/>
            <person name="Strittmatter M."/>
            <person name="Tonon T."/>
            <person name="Tregear J.W."/>
            <person name="Valentin K."/>
            <person name="von Dassow P."/>
            <person name="Yamagishi T."/>
            <person name="Van de Peer Y."/>
            <person name="Wincker P."/>
        </authorList>
    </citation>
    <scope>NUCLEOTIDE SEQUENCE [LARGE SCALE GENOMIC DNA]</scope>
    <source>
        <strain evidence="3">Ec32 / CCAP1310/4</strain>
    </source>
</reference>
<feature type="compositionally biased region" description="Low complexity" evidence="1">
    <location>
        <begin position="80"/>
        <end position="107"/>
    </location>
</feature>
<evidence type="ECO:0000313" key="2">
    <source>
        <dbReference type="EMBL" id="CBN74073.1"/>
    </source>
</evidence>